<reference evidence="8" key="3">
    <citation type="submission" date="2017-01" db="EMBL/GenBank/DDBJ databases">
        <authorList>
            <person name="Mah S.A."/>
            <person name="Swanson W.J."/>
            <person name="Moy G.W."/>
            <person name="Vacquier V.D."/>
        </authorList>
    </citation>
    <scope>NUCLEOTIDE SEQUENCE [LARGE SCALE GENOMIC DNA]</scope>
    <source>
        <strain evidence="8">MT1</strain>
    </source>
</reference>
<dbReference type="InterPro" id="IPR011206">
    <property type="entry name" value="Citrate_lyase_beta/mcl1/mcl2"/>
</dbReference>
<evidence type="ECO:0000256" key="5">
    <source>
        <dbReference type="PIRSR" id="PIRSR015582-2"/>
    </source>
</evidence>
<dbReference type="OrthoDB" id="348111at2"/>
<keyword evidence="9" id="KW-0456">Lyase</keyword>
<dbReference type="Pfam" id="PF03328">
    <property type="entry name" value="HpcH_HpaI"/>
    <property type="match status" value="1"/>
</dbReference>
<dbReference type="InterPro" id="IPR005000">
    <property type="entry name" value="Aldolase/citrate-lyase_domain"/>
</dbReference>
<dbReference type="EMBL" id="LT629709">
    <property type="protein sequence ID" value="SDP67375.1"/>
    <property type="molecule type" value="Genomic_DNA"/>
</dbReference>
<evidence type="ECO:0000256" key="2">
    <source>
        <dbReference type="ARBA" id="ARBA00022723"/>
    </source>
</evidence>
<evidence type="ECO:0000256" key="1">
    <source>
        <dbReference type="ARBA" id="ARBA00001946"/>
    </source>
</evidence>
<reference evidence="7 12" key="4">
    <citation type="submission" date="2019-09" db="EMBL/GenBank/DDBJ databases">
        <title>Draft genome sequences of 48 bacterial type strains from the CCUG.</title>
        <authorList>
            <person name="Tunovic T."/>
            <person name="Pineiro-Iglesias B."/>
            <person name="Unosson C."/>
            <person name="Inganas E."/>
            <person name="Ohlen M."/>
            <person name="Cardew S."/>
            <person name="Jensie-Markopoulos S."/>
            <person name="Salva-Serra F."/>
            <person name="Jaen-Luchoro D."/>
            <person name="Karlsson R."/>
            <person name="Svensson-Stadler L."/>
            <person name="Chun J."/>
            <person name="Moore E."/>
        </authorList>
    </citation>
    <scope>NUCLEOTIDE SEQUENCE [LARGE SCALE GENOMIC DNA]</scope>
    <source>
        <strain evidence="7 12">CCUG 53116</strain>
    </source>
</reference>
<feature type="binding site" evidence="4">
    <location>
        <position position="66"/>
    </location>
    <ligand>
        <name>substrate</name>
    </ligand>
</feature>
<feature type="binding site" evidence="5">
    <location>
        <position position="142"/>
    </location>
    <ligand>
        <name>Mg(2+)</name>
        <dbReference type="ChEBI" id="CHEBI:18420"/>
    </ligand>
</feature>
<gene>
    <name evidence="8" type="ORF">BVK86_00355</name>
    <name evidence="7" type="ORF">F7R15_00360</name>
    <name evidence="9" type="ORF">SAMN04490202_5513</name>
</gene>
<dbReference type="EMBL" id="VZPS01000001">
    <property type="protein sequence ID" value="KAB0488359.1"/>
    <property type="molecule type" value="Genomic_DNA"/>
</dbReference>
<dbReference type="GO" id="GO:0006107">
    <property type="term" value="P:oxaloacetate metabolic process"/>
    <property type="evidence" value="ECO:0007669"/>
    <property type="project" value="TreeGrafter"/>
</dbReference>
<protein>
    <submittedName>
        <fullName evidence="9">(S)-citramalyl-CoA lyase</fullName>
    </submittedName>
    <submittedName>
        <fullName evidence="7">CoA ester lyase</fullName>
    </submittedName>
</protein>
<dbReference type="Gene3D" id="3.20.20.60">
    <property type="entry name" value="Phosphoenolpyruvate-binding domains"/>
    <property type="match status" value="1"/>
</dbReference>
<evidence type="ECO:0000313" key="7">
    <source>
        <dbReference type="EMBL" id="KAB0488359.1"/>
    </source>
</evidence>
<keyword evidence="2 5" id="KW-0479">Metal-binding</keyword>
<dbReference type="PIRSF" id="PIRSF015582">
    <property type="entry name" value="Cit_lyase_B"/>
    <property type="match status" value="1"/>
</dbReference>
<feature type="binding site" evidence="5">
    <location>
        <position position="116"/>
    </location>
    <ligand>
        <name>Mg(2+)</name>
        <dbReference type="ChEBI" id="CHEBI:18420"/>
    </ligand>
</feature>
<evidence type="ECO:0000259" key="6">
    <source>
        <dbReference type="Pfam" id="PF03328"/>
    </source>
</evidence>
<proteinExistence type="predicted"/>
<dbReference type="EMBL" id="MSTQ01000001">
    <property type="protein sequence ID" value="OLU05846.1"/>
    <property type="molecule type" value="Genomic_DNA"/>
</dbReference>
<evidence type="ECO:0000313" key="10">
    <source>
        <dbReference type="Proteomes" id="UP000186756"/>
    </source>
</evidence>
<feature type="binding site" evidence="4">
    <location>
        <position position="116"/>
    </location>
    <ligand>
        <name>substrate</name>
    </ligand>
</feature>
<reference evidence="10" key="2">
    <citation type="submission" date="2017-01" db="EMBL/GenBank/DDBJ databases">
        <authorList>
            <person name="Poblete-Castro I."/>
        </authorList>
    </citation>
    <scope>NUCLEOTIDE SEQUENCE [LARGE SCALE GENOMIC DNA]</scope>
    <source>
        <strain evidence="10">DSM 18361 / CCUG 53116 / MT1</strain>
    </source>
</reference>
<reference evidence="9 11" key="1">
    <citation type="submission" date="2016-10" db="EMBL/GenBank/DDBJ databases">
        <authorList>
            <person name="de Groot N.N."/>
        </authorList>
    </citation>
    <scope>NUCLEOTIDE SEQUENCE [LARGE SCALE GENOMIC DNA]</scope>
    <source>
        <strain evidence="9 11">BS3776</strain>
    </source>
</reference>
<dbReference type="InterPro" id="IPR015813">
    <property type="entry name" value="Pyrv/PenolPyrv_kinase-like_dom"/>
</dbReference>
<evidence type="ECO:0000256" key="4">
    <source>
        <dbReference type="PIRSR" id="PIRSR015582-1"/>
    </source>
</evidence>
<dbReference type="GO" id="GO:0016829">
    <property type="term" value="F:lyase activity"/>
    <property type="evidence" value="ECO:0007669"/>
    <property type="project" value="UniProtKB-KW"/>
</dbReference>
<dbReference type="Proteomes" id="UP000460142">
    <property type="component" value="Unassembled WGS sequence"/>
</dbReference>
<feature type="domain" description="HpcH/HpaI aldolase/citrate lyase" evidence="6">
    <location>
        <begin position="7"/>
        <end position="213"/>
    </location>
</feature>
<dbReference type="PANTHER" id="PTHR32308:SF10">
    <property type="entry name" value="CITRATE LYASE SUBUNIT BETA"/>
    <property type="match status" value="1"/>
</dbReference>
<dbReference type="AlphaFoldDB" id="A0A1H0UMS4"/>
<evidence type="ECO:0000313" key="9">
    <source>
        <dbReference type="EMBL" id="SDP67375.1"/>
    </source>
</evidence>
<accession>A0A1H0UMS4</accession>
<organism evidence="9 11">
    <name type="scientific">Pseudomonas reinekei</name>
    <dbReference type="NCBI Taxonomy" id="395598"/>
    <lineage>
        <taxon>Bacteria</taxon>
        <taxon>Pseudomonadati</taxon>
        <taxon>Pseudomonadota</taxon>
        <taxon>Gammaproteobacteria</taxon>
        <taxon>Pseudomonadales</taxon>
        <taxon>Pseudomonadaceae</taxon>
        <taxon>Pseudomonas</taxon>
    </lineage>
</organism>
<keyword evidence="3 5" id="KW-0460">Magnesium</keyword>
<dbReference type="SUPFAM" id="SSF51621">
    <property type="entry name" value="Phosphoenolpyruvate/pyruvate domain"/>
    <property type="match status" value="1"/>
</dbReference>
<keyword evidence="10" id="KW-1185">Reference proteome</keyword>
<comment type="cofactor">
    <cofactor evidence="1">
        <name>Mg(2+)</name>
        <dbReference type="ChEBI" id="CHEBI:18420"/>
    </cofactor>
</comment>
<dbReference type="Proteomes" id="UP000186756">
    <property type="component" value="Unassembled WGS sequence"/>
</dbReference>
<name>A0A1H0UMS4_PSERE</name>
<evidence type="ECO:0000256" key="3">
    <source>
        <dbReference type="ARBA" id="ARBA00022842"/>
    </source>
</evidence>
<sequence length="280" mass="30605">MHNPTLRSALFVPGNRPERFTKALISGADIVIVDFEDAVEEEQKAKARANLSAFLDTNTTARVWVRVNMAGHAEHQADLEMCCHPGVEGIFLPKAETAEQLLRVSATGKMMIPIVESALGLDALPAMARVPGVVRLTYGRLDLGLDLGLDVTSYGAERMFDQVRYSLLLQTRLSGLAAPLESVFSNIEDSERLQHYARTAGNMGFAGMLCIHPKQVAVVHTALAPTEEELVWARHVLDAADGRGAFRLDGEMIDAPVMARARQFLSLSAWTTPTKPDADR</sequence>
<dbReference type="InterPro" id="IPR040442">
    <property type="entry name" value="Pyrv_kinase-like_dom_sf"/>
</dbReference>
<evidence type="ECO:0000313" key="11">
    <source>
        <dbReference type="Proteomes" id="UP000198549"/>
    </source>
</evidence>
<dbReference type="RefSeq" id="WP_075944514.1">
    <property type="nucleotide sequence ID" value="NZ_LT629709.1"/>
</dbReference>
<dbReference type="GO" id="GO:0000287">
    <property type="term" value="F:magnesium ion binding"/>
    <property type="evidence" value="ECO:0007669"/>
    <property type="project" value="TreeGrafter"/>
</dbReference>
<dbReference type="Proteomes" id="UP000198549">
    <property type="component" value="Chromosome I"/>
</dbReference>
<evidence type="ECO:0000313" key="12">
    <source>
        <dbReference type="Proteomes" id="UP000460142"/>
    </source>
</evidence>
<dbReference type="PANTHER" id="PTHR32308">
    <property type="entry name" value="LYASE BETA SUBUNIT, PUTATIVE (AFU_ORTHOLOGUE AFUA_4G13030)-RELATED"/>
    <property type="match status" value="1"/>
</dbReference>
<evidence type="ECO:0000313" key="8">
    <source>
        <dbReference type="EMBL" id="OLU05846.1"/>
    </source>
</evidence>